<dbReference type="InterPro" id="IPR029001">
    <property type="entry name" value="ITPase-like_fam"/>
</dbReference>
<accession>A0A8J8MJT3</accession>
<dbReference type="KEGG" id="vpy:HZI73_12065"/>
<evidence type="ECO:0000256" key="1">
    <source>
        <dbReference type="ARBA" id="ARBA00022801"/>
    </source>
</evidence>
<dbReference type="GO" id="GO:0009143">
    <property type="term" value="P:nucleoside triphosphate catabolic process"/>
    <property type="evidence" value="ECO:0007669"/>
    <property type="project" value="InterPro"/>
</dbReference>
<dbReference type="AlphaFoldDB" id="A0A8J8MJT3"/>
<dbReference type="InterPro" id="IPR002637">
    <property type="entry name" value="RdgB/HAM1"/>
</dbReference>
<dbReference type="Gene3D" id="3.90.950.10">
    <property type="match status" value="1"/>
</dbReference>
<keyword evidence="3" id="KW-1185">Reference proteome</keyword>
<evidence type="ECO:0000313" key="2">
    <source>
        <dbReference type="EMBL" id="QUI22980.1"/>
    </source>
</evidence>
<dbReference type="RefSeq" id="WP_212698476.1">
    <property type="nucleotide sequence ID" value="NZ_CP058649.1"/>
</dbReference>
<dbReference type="GO" id="GO:0047429">
    <property type="term" value="F:nucleoside triphosphate diphosphatase activity"/>
    <property type="evidence" value="ECO:0007669"/>
    <property type="project" value="InterPro"/>
</dbReference>
<proteinExistence type="predicted"/>
<dbReference type="Pfam" id="PF01725">
    <property type="entry name" value="Ham1p_like"/>
    <property type="match status" value="1"/>
</dbReference>
<sequence length="210" mass="24177">MIKVLYGTYNRAKIEHMRTLLGDTCFDIICLDDVDARMMPDINENGNSPLENACIKARAYFKAYNRPVFSCDSGLYLEGVEEDRQPGVHVRRVKNKTLSDDEMIDYYSKLVKEHGGQIVAQYINAICFIVDENHTYTYDGKDIASVPFLLVSNPHHLRKSGFPLDSLSKDMQSGKYFFDKPPETGYHVSDKGFQDFFTHAMMDYRLKHVH</sequence>
<dbReference type="EMBL" id="CP058649">
    <property type="protein sequence ID" value="QUI22980.1"/>
    <property type="molecule type" value="Genomic_DNA"/>
</dbReference>
<reference evidence="2" key="1">
    <citation type="submission" date="2020-07" db="EMBL/GenBank/DDBJ databases">
        <title>Vallitalea pronyensis genome.</title>
        <authorList>
            <person name="Postec A."/>
        </authorList>
    </citation>
    <scope>NUCLEOTIDE SEQUENCE</scope>
    <source>
        <strain evidence="2">FatNI3</strain>
    </source>
</reference>
<keyword evidence="1" id="KW-0378">Hydrolase</keyword>
<protein>
    <submittedName>
        <fullName evidence="2">Non-canonical purine NTP pyrophosphatase</fullName>
    </submittedName>
</protein>
<gene>
    <name evidence="2" type="ORF">HZI73_12065</name>
</gene>
<dbReference type="Proteomes" id="UP000683246">
    <property type="component" value="Chromosome"/>
</dbReference>
<organism evidence="2 3">
    <name type="scientific">Vallitalea pronyensis</name>
    <dbReference type="NCBI Taxonomy" id="1348613"/>
    <lineage>
        <taxon>Bacteria</taxon>
        <taxon>Bacillati</taxon>
        <taxon>Bacillota</taxon>
        <taxon>Clostridia</taxon>
        <taxon>Lachnospirales</taxon>
        <taxon>Vallitaleaceae</taxon>
        <taxon>Vallitalea</taxon>
    </lineage>
</organism>
<dbReference type="SUPFAM" id="SSF52972">
    <property type="entry name" value="ITPase-like"/>
    <property type="match status" value="1"/>
</dbReference>
<evidence type="ECO:0000313" key="3">
    <source>
        <dbReference type="Proteomes" id="UP000683246"/>
    </source>
</evidence>
<name>A0A8J8MJT3_9FIRM</name>